<feature type="region of interest" description="Disordered" evidence="11">
    <location>
        <begin position="196"/>
        <end position="223"/>
    </location>
</feature>
<evidence type="ECO:0000256" key="7">
    <source>
        <dbReference type="ARBA" id="ARBA00022833"/>
    </source>
</evidence>
<feature type="region of interest" description="Disordered" evidence="11">
    <location>
        <begin position="2241"/>
        <end position="2310"/>
    </location>
</feature>
<dbReference type="Gene3D" id="3.30.40.10">
    <property type="entry name" value="Zinc/RING finger domain, C3HC4 (zinc finger)"/>
    <property type="match status" value="1"/>
</dbReference>
<keyword evidence="3" id="KW-0479">Metal-binding</keyword>
<evidence type="ECO:0000259" key="12">
    <source>
        <dbReference type="PROSITE" id="PS50178"/>
    </source>
</evidence>
<dbReference type="EC" id="2.7.1.150" evidence="1"/>
<sequence>MKSISDSGGYVSFGIPEFENSQKTSGFLKRFVNRLTSSTPLHTKDAKNKLQSIEVPQISADSKNEHNKLSHNGLSALDENISDGMSSSSSHNQLPGSIRPPERRYWMQDENCKFCFECGTRFTAIRRKHHCRVCGRIFCNQCSNQIVEGTQIGLDGLQRACSYCAETLISTNTNKPEHSLDKSSVRSLNTDNIHGLKKKISLTEKSQRNNNRPKSVPSHVSHLSNLNIPMSTGLLNISNSTALPTPPSYLNRIAVDLVNPNNPTSTSSADGCRDLFPTFFSATFPNGNDASPSMDSIRQTMRTIESNTFGIIRRTPRISQGPVLNESLNIDICSAPFKKFSSSHSFECLPSSASQSLFNSSSDQDILYLWSRLWANSPKDLDFSTISISQLTASSTRPLSRVHSHSNENLTKDNSLCKSLQLFRIKNENEEYYCTYGLALVYWLVNNIPGLERCRMKGRLVCQKFIDLGLLTDLQNPNCKQFYDNFTFYKLKQIDSNSRLYHQNNSRRKTVDFTLFYNNFNVISTSTNSTAYSSILGIHEPNWLLEINSSENEISRSSSPCLMESFNDFVSKPPGVRSSFEVGKDVSRMRDRSLESLGSTQKWKYTTQPTLNNQQQPVDLSVQLNNSLLMNTDEYICNMKNIFDKHIYRLVLQDVRDNVLDSSWASILIRLAWNVCQTVHFDLRSTGLRYFQFNRQQKQQSQSNNETVKSNDVQKSVMNSNTVHKLQVYSPMDIRYYVHIKKLLDEDNKNSDLFPGLIISKRPTHKLMPTVLNNPRILLLDSSINYQRTTSKMTWLESQIMQEEEYITNCVCKILCLHPNIIFVSGTVCYLAQNFIFKAGIVLFSNVKQSVLYRIARMTGADILDSIDRLMSNPSRKSDNNTQKSTTRLGVCNHFEVRQLHLPDDSTKFLTFIKNNSTETGLALDSNPIRYITHEATVILRDNDLASLIRAKRCFLFTLRLCYNAQLELAYSNNDHIFHLPHLLLSTDTYSRSRVQSLNKMCLQNDAEYSSLSSPVSRKKALSDPYGSVISISSTTEQTSISNNENDKNLCSDLAIYLQGRLLSVSPSVEFRLPYLASREGQLSYLYPYYTYVIDWPLGRRLNDLMKRKEKILNSELTALKYYMMSAKLHNHPSKHISSNESSHPFTKCNLEIFTSPTLHNSKLNRLLPYFLSDNSDNNDSFRKNNFAIDGLIISETLTSSDEALYTDYKARGFMNNNNKQNVESCRSFPRLWAGMNSILSGHWNSLFNTRHLKSFKSGSTKTSTTTTGFTSTSNVQLIPESESVKRLRRSILDPRSYQSLSFLAILFTTKCIMRPEPCVPPLIATVEFYGSNDLPLGLFLEKFCFMQQHCRNPLCNVVMADHIQRFIQTSGSVQLMIRKLIQDPPRSEVLSDIPNLGSNDAKYRRHCRIQMWLFCPICRINSPIKHMSADTWHLSFVKFLDLIINSSDNWAYCGLFNKNSDDTVNEVNTIDSSNEPSLNSGRHGIDSQTMSPILQFQCPHSVYKSLEHCFAFDRKLAIFKYQPVNVYEIVMPPNEIRVFPVKVNNSKSESTRVLTMKKPTAASHMNTNDLEDGYCTDSSDHATATATKSHSQSNHHKWGSKFTNLQKTSHLPSYLYAEASDVLTKYYTINTVIKCHIANQRNEKISCELSAMLEAYLKVLECDSTRILMDERSEILDFILHPSDSSQKERFSNKQYVEDIPAGISHSLGPLTKPVEDDSESNTIENEKISTPDKQTLTTDEKIFCTTTIQSRVRTHSNSNSSVHYGSSETAEQRCDISQNETKCHNWFKIISSLNSVEQALIVQRLINELKRWMYRFISDWNFRFNEYELLMKRIEKNIRDKRKKPTLSYISTTVANSSLHPSPNLPSPSVPSQVTVTNSVSQPPPVSSIITSSKSANNPLDSTKSFEHNNNMITNLSSSNLPIEVSTSPTVYFNSIDQNMNKFLTGIDLSNNISVNSKTSLNNVLTVSQSELLVHSIKKDSEMYKSIENTSRLDSFKSGFNSFHDSINNESSQHTEDNYVSDLSKNLPILDPLNLKAVYQRRVPEIFNAESSSQNQSNKTESSTNPIQNEISITNNSSSSGVRRFIHNFLPSAMDLKVFGEAVPPHEHPQLTICDESCINILKRIETTLNKSNEIKMNSCDYSRLSESLCQLLLAHPDVYVNDREFTSIIAFALTTREYERKLVDLHFTLQGSLQHSSDVQLGQPALSNFKDNESAVTTENISGAKCIGEKERLNILYDDTSLSNPTDDGSSKKSETSQEECNRIPSSPNVSALRDQKPPTHTHNISASSHTTSLSTSTTDKSNGSRSRHIKIQFSDSSTTFFCCVYYASEFFRLRQLIMPNGDLSFIHSLSRCYQWDARGGKSGSLFMKTRDERFVIKELSSIEMKTFHEISQDYFDYLITAALEQRLCVLSRILGIFHVGFKNSASGEAHRFDVLVMENLHYGRTQLAYIYDLKGSLRKRLVDESFNHINNNGVNANSTTTNTTMPTDLTQTTDESTTNSGIASYHSFTCNQSTTVSDSGLTSETTTVKHNVPVLLDQNLLNASIDNPLYLRVHSKNALSHCLNMDTAFLANLFIMDYSLLVGVDTTTNQLIIGLIDYLRKFTLDKRLEMIIKQTITSAQGPMPTILTPDLYRERFLYQLHSYFPLLPDQWYDSLAEHTENWRVSSVQRKSQSVNKTK</sequence>
<evidence type="ECO:0000259" key="14">
    <source>
        <dbReference type="PROSITE" id="PS51455"/>
    </source>
</evidence>
<feature type="region of interest" description="Disordered" evidence="11">
    <location>
        <begin position="1859"/>
        <end position="1896"/>
    </location>
</feature>
<feature type="domain" description="DEP" evidence="13">
    <location>
        <begin position="437"/>
        <end position="493"/>
    </location>
</feature>
<feature type="domain" description="PIPK" evidence="14">
    <location>
        <begin position="2256"/>
        <end position="2648"/>
    </location>
</feature>
<dbReference type="InterPro" id="IPR002498">
    <property type="entry name" value="PInositol-4-P-4/5-kinase_core"/>
</dbReference>
<evidence type="ECO:0000256" key="5">
    <source>
        <dbReference type="ARBA" id="ARBA00022771"/>
    </source>
</evidence>
<keyword evidence="8 10" id="KW-0067">ATP-binding</keyword>
<feature type="region of interest" description="Disordered" evidence="11">
    <location>
        <begin position="2477"/>
        <end position="2500"/>
    </location>
</feature>
<dbReference type="InterPro" id="IPR002423">
    <property type="entry name" value="Cpn60/GroEL/TCP-1"/>
</dbReference>
<proteinExistence type="predicted"/>
<dbReference type="InterPro" id="IPR013083">
    <property type="entry name" value="Znf_RING/FYVE/PHD"/>
</dbReference>
<dbReference type="WBParaSite" id="SMRG1_50350.1">
    <property type="protein sequence ID" value="SMRG1_50350.1"/>
    <property type="gene ID" value="SMRG1_50350"/>
</dbReference>
<dbReference type="PROSITE" id="PS50178">
    <property type="entry name" value="ZF_FYVE"/>
    <property type="match status" value="1"/>
</dbReference>
<evidence type="ECO:0000256" key="8">
    <source>
        <dbReference type="ARBA" id="ARBA00022840"/>
    </source>
</evidence>
<dbReference type="SMART" id="SM00330">
    <property type="entry name" value="PIPKc"/>
    <property type="match status" value="1"/>
</dbReference>
<dbReference type="InterPro" id="IPR000306">
    <property type="entry name" value="Znf_FYVE"/>
</dbReference>
<feature type="compositionally biased region" description="Polar residues" evidence="11">
    <location>
        <begin position="83"/>
        <end position="95"/>
    </location>
</feature>
<dbReference type="GO" id="GO:0010008">
    <property type="term" value="C:endosome membrane"/>
    <property type="evidence" value="ECO:0007669"/>
    <property type="project" value="TreeGrafter"/>
</dbReference>
<dbReference type="GO" id="GO:0008270">
    <property type="term" value="F:zinc ion binding"/>
    <property type="evidence" value="ECO:0007669"/>
    <property type="project" value="UniProtKB-KW"/>
</dbReference>
<evidence type="ECO:0000256" key="4">
    <source>
        <dbReference type="ARBA" id="ARBA00022741"/>
    </source>
</evidence>
<protein>
    <recommendedName>
        <fullName evidence="1">1-phosphatidylinositol-3-phosphate 5-kinase</fullName>
        <ecNumber evidence="1">2.7.1.150</ecNumber>
    </recommendedName>
</protein>
<dbReference type="GO" id="GO:0046854">
    <property type="term" value="P:phosphatidylinositol phosphate biosynthetic process"/>
    <property type="evidence" value="ECO:0007669"/>
    <property type="project" value="TreeGrafter"/>
</dbReference>
<keyword evidence="2 10" id="KW-0808">Transferase</keyword>
<dbReference type="InterPro" id="IPR027409">
    <property type="entry name" value="GroEL-like_apical_dom_sf"/>
</dbReference>
<dbReference type="InterPro" id="IPR017455">
    <property type="entry name" value="Znf_FYVE-rel"/>
</dbReference>
<dbReference type="InterPro" id="IPR027483">
    <property type="entry name" value="PInositol-4-P-4/5-kinase_C_sf"/>
</dbReference>
<evidence type="ECO:0000256" key="9">
    <source>
        <dbReference type="PROSITE-ProRule" id="PRU00091"/>
    </source>
</evidence>
<keyword evidence="7" id="KW-0862">Zinc</keyword>
<evidence type="ECO:0000256" key="11">
    <source>
        <dbReference type="SAM" id="MobiDB-lite"/>
    </source>
</evidence>
<feature type="compositionally biased region" description="Polar residues" evidence="11">
    <location>
        <begin position="2051"/>
        <end position="2068"/>
    </location>
</feature>
<dbReference type="Proteomes" id="UP000050790">
    <property type="component" value="Unassembled WGS sequence"/>
</dbReference>
<dbReference type="InterPro" id="IPR044769">
    <property type="entry name" value="PIKfyve_PIPKc"/>
</dbReference>
<dbReference type="GO" id="GO:0035556">
    <property type="term" value="P:intracellular signal transduction"/>
    <property type="evidence" value="ECO:0007669"/>
    <property type="project" value="InterPro"/>
</dbReference>
<evidence type="ECO:0000256" key="10">
    <source>
        <dbReference type="PROSITE-ProRule" id="PRU00781"/>
    </source>
</evidence>
<dbReference type="SUPFAM" id="SSF56104">
    <property type="entry name" value="SAICAR synthase-like"/>
    <property type="match status" value="1"/>
</dbReference>
<dbReference type="PROSITE" id="PS51455">
    <property type="entry name" value="PIPK"/>
    <property type="match status" value="1"/>
</dbReference>
<dbReference type="Gene3D" id="3.30.800.10">
    <property type="entry name" value="Phosphatidylinositol Phosphate Kinase II Beta"/>
    <property type="match status" value="1"/>
</dbReference>
<dbReference type="InterPro" id="IPR011011">
    <property type="entry name" value="Znf_FYVE_PHD"/>
</dbReference>
<dbReference type="Pfam" id="PF01363">
    <property type="entry name" value="FYVE"/>
    <property type="match status" value="1"/>
</dbReference>
<name>A0AA84ZVH9_9TREM</name>
<evidence type="ECO:0000259" key="13">
    <source>
        <dbReference type="PROSITE" id="PS50186"/>
    </source>
</evidence>
<dbReference type="PANTHER" id="PTHR45748">
    <property type="entry name" value="1-PHOSPHATIDYLINOSITOL 3-PHOSPHATE 5-KINASE-RELATED"/>
    <property type="match status" value="1"/>
</dbReference>
<dbReference type="SMART" id="SM00064">
    <property type="entry name" value="FYVE"/>
    <property type="match status" value="1"/>
</dbReference>
<evidence type="ECO:0000256" key="6">
    <source>
        <dbReference type="ARBA" id="ARBA00022777"/>
    </source>
</evidence>
<dbReference type="SUPFAM" id="SSF52029">
    <property type="entry name" value="GroEL apical domain-like"/>
    <property type="match status" value="1"/>
</dbReference>
<dbReference type="InterPro" id="IPR000591">
    <property type="entry name" value="DEP_dom"/>
</dbReference>
<feature type="domain" description="FYVE-type" evidence="12">
    <location>
        <begin position="109"/>
        <end position="169"/>
    </location>
</feature>
<feature type="region of interest" description="Disordered" evidence="11">
    <location>
        <begin position="80"/>
        <end position="101"/>
    </location>
</feature>
<dbReference type="Pfam" id="PF01504">
    <property type="entry name" value="PIP5K"/>
    <property type="match status" value="1"/>
</dbReference>
<reference evidence="16" key="1">
    <citation type="submission" date="2023-11" db="UniProtKB">
        <authorList>
            <consortium name="WormBaseParasite"/>
        </authorList>
    </citation>
    <scope>IDENTIFICATION</scope>
</reference>
<dbReference type="SUPFAM" id="SSF57903">
    <property type="entry name" value="FYVE/PHD zinc finger"/>
    <property type="match status" value="1"/>
</dbReference>
<dbReference type="GO" id="GO:0000285">
    <property type="term" value="F:1-phosphatidylinositol-3-phosphate 5-kinase activity"/>
    <property type="evidence" value="ECO:0007669"/>
    <property type="project" value="UniProtKB-EC"/>
</dbReference>
<feature type="compositionally biased region" description="Low complexity" evidence="11">
    <location>
        <begin position="2289"/>
        <end position="2305"/>
    </location>
</feature>
<dbReference type="Gene3D" id="3.30.810.10">
    <property type="entry name" value="2-Layer Sandwich"/>
    <property type="match status" value="1"/>
</dbReference>
<evidence type="ECO:0000313" key="16">
    <source>
        <dbReference type="WBParaSite" id="SMRG1_50350.1"/>
    </source>
</evidence>
<dbReference type="Pfam" id="PF00118">
    <property type="entry name" value="Cpn60_TCP1"/>
    <property type="match status" value="1"/>
</dbReference>
<dbReference type="Gene3D" id="3.50.7.10">
    <property type="entry name" value="GroEL"/>
    <property type="match status" value="1"/>
</dbReference>
<evidence type="ECO:0000256" key="2">
    <source>
        <dbReference type="ARBA" id="ARBA00022679"/>
    </source>
</evidence>
<dbReference type="GO" id="GO:0005524">
    <property type="term" value="F:ATP binding"/>
    <property type="evidence" value="ECO:0007669"/>
    <property type="project" value="UniProtKB-UniRule"/>
</dbReference>
<evidence type="ECO:0000256" key="1">
    <source>
        <dbReference type="ARBA" id="ARBA00012009"/>
    </source>
</evidence>
<feature type="compositionally biased region" description="Basic and acidic residues" evidence="11">
    <location>
        <begin position="2252"/>
        <end position="2265"/>
    </location>
</feature>
<keyword evidence="4 10" id="KW-0547">Nucleotide-binding</keyword>
<feature type="region of interest" description="Disordered" evidence="11">
    <location>
        <begin position="2051"/>
        <end position="2077"/>
    </location>
</feature>
<evidence type="ECO:0000256" key="3">
    <source>
        <dbReference type="ARBA" id="ARBA00022723"/>
    </source>
</evidence>
<keyword evidence="5 9" id="KW-0863">Zinc-finger</keyword>
<dbReference type="InterPro" id="IPR027484">
    <property type="entry name" value="PInositol-4-P-5-kinase_N"/>
</dbReference>
<dbReference type="CDD" id="cd17300">
    <property type="entry name" value="PIPKc_PIKfyve"/>
    <property type="match status" value="1"/>
</dbReference>
<accession>A0AA84ZVH9</accession>
<feature type="compositionally biased region" description="Low complexity" evidence="11">
    <location>
        <begin position="1872"/>
        <end position="1896"/>
    </location>
</feature>
<keyword evidence="6 10" id="KW-0418">Kinase</keyword>
<evidence type="ECO:0000313" key="15">
    <source>
        <dbReference type="Proteomes" id="UP000050790"/>
    </source>
</evidence>
<organism evidence="15 16">
    <name type="scientific">Schistosoma margrebowiei</name>
    <dbReference type="NCBI Taxonomy" id="48269"/>
    <lineage>
        <taxon>Eukaryota</taxon>
        <taxon>Metazoa</taxon>
        <taxon>Spiralia</taxon>
        <taxon>Lophotrochozoa</taxon>
        <taxon>Platyhelminthes</taxon>
        <taxon>Trematoda</taxon>
        <taxon>Digenea</taxon>
        <taxon>Strigeidida</taxon>
        <taxon>Schistosomatoidea</taxon>
        <taxon>Schistosomatidae</taxon>
        <taxon>Schistosoma</taxon>
    </lineage>
</organism>
<dbReference type="PROSITE" id="PS50186">
    <property type="entry name" value="DEP"/>
    <property type="match status" value="1"/>
</dbReference>